<keyword evidence="1" id="KW-1133">Transmembrane helix</keyword>
<sequence>MVGGGEVKVATVEVAESVDNMATLPVSRAHGGGTGGSDVTAEKNNFTNKEMELKKVRPQPLKKKIAPEENCSLARIITLIEPPSHLVMFALCFRTSLFIIMSFIYAKLLVVICIAYVISEVVTHNLPLHYYEEKPPPVHPTEIRTSISPSSSVGLNTTSALANYATEAGVVR</sequence>
<proteinExistence type="predicted"/>
<gene>
    <name evidence="2" type="ORF">TCMB3V08_LOCUS9842</name>
</gene>
<accession>A0A7R9JF07</accession>
<dbReference type="EMBL" id="OE185384">
    <property type="protein sequence ID" value="CAD7577289.1"/>
    <property type="molecule type" value="Genomic_DNA"/>
</dbReference>
<evidence type="ECO:0000256" key="1">
    <source>
        <dbReference type="SAM" id="Phobius"/>
    </source>
</evidence>
<protein>
    <submittedName>
        <fullName evidence="2">(California timema) hypothetical protein</fullName>
    </submittedName>
</protein>
<feature type="transmembrane region" description="Helical" evidence="1">
    <location>
        <begin position="97"/>
        <end position="118"/>
    </location>
</feature>
<dbReference type="AlphaFoldDB" id="A0A7R9JF07"/>
<organism evidence="2">
    <name type="scientific">Timema californicum</name>
    <name type="common">California timema</name>
    <name type="synonym">Walking stick</name>
    <dbReference type="NCBI Taxonomy" id="61474"/>
    <lineage>
        <taxon>Eukaryota</taxon>
        <taxon>Metazoa</taxon>
        <taxon>Ecdysozoa</taxon>
        <taxon>Arthropoda</taxon>
        <taxon>Hexapoda</taxon>
        <taxon>Insecta</taxon>
        <taxon>Pterygota</taxon>
        <taxon>Neoptera</taxon>
        <taxon>Polyneoptera</taxon>
        <taxon>Phasmatodea</taxon>
        <taxon>Timematodea</taxon>
        <taxon>Timematoidea</taxon>
        <taxon>Timematidae</taxon>
        <taxon>Timema</taxon>
    </lineage>
</organism>
<keyword evidence="1" id="KW-0472">Membrane</keyword>
<evidence type="ECO:0000313" key="2">
    <source>
        <dbReference type="EMBL" id="CAD7577289.1"/>
    </source>
</evidence>
<reference evidence="2" key="1">
    <citation type="submission" date="2020-11" db="EMBL/GenBank/DDBJ databases">
        <authorList>
            <person name="Tran Van P."/>
        </authorList>
    </citation>
    <scope>NUCLEOTIDE SEQUENCE</scope>
</reference>
<keyword evidence="1" id="KW-0812">Transmembrane</keyword>
<name>A0A7R9JF07_TIMCA</name>